<organism evidence="1">
    <name type="scientific">marine sediment metagenome</name>
    <dbReference type="NCBI Taxonomy" id="412755"/>
    <lineage>
        <taxon>unclassified sequences</taxon>
        <taxon>metagenomes</taxon>
        <taxon>ecological metagenomes</taxon>
    </lineage>
</organism>
<protein>
    <recommendedName>
        <fullName evidence="2">Ribbon-helix-helix protein CopG domain-containing protein</fullName>
    </recommendedName>
</protein>
<dbReference type="EMBL" id="LAZR01009181">
    <property type="protein sequence ID" value="KKM74186.1"/>
    <property type="molecule type" value="Genomic_DNA"/>
</dbReference>
<reference evidence="1" key="1">
    <citation type="journal article" date="2015" name="Nature">
        <title>Complex archaea that bridge the gap between prokaryotes and eukaryotes.</title>
        <authorList>
            <person name="Spang A."/>
            <person name="Saw J.H."/>
            <person name="Jorgensen S.L."/>
            <person name="Zaremba-Niedzwiedzka K."/>
            <person name="Martijn J."/>
            <person name="Lind A.E."/>
            <person name="van Eijk R."/>
            <person name="Schleper C."/>
            <person name="Guy L."/>
            <person name="Ettema T.J."/>
        </authorList>
    </citation>
    <scope>NUCLEOTIDE SEQUENCE</scope>
</reference>
<evidence type="ECO:0000313" key="1">
    <source>
        <dbReference type="EMBL" id="KKM74186.1"/>
    </source>
</evidence>
<gene>
    <name evidence="1" type="ORF">LCGC14_1402900</name>
</gene>
<sequence length="75" mass="9026">MQKTTLAVKVNYSILNRVKKFCRERGIKYGFFVEKALEERLEREELKEDLIDLKTLHGQEKDAIPLKEYLEKRRV</sequence>
<accession>A0A0F9KHG4</accession>
<proteinExistence type="predicted"/>
<evidence type="ECO:0008006" key="2">
    <source>
        <dbReference type="Google" id="ProtNLM"/>
    </source>
</evidence>
<dbReference type="AlphaFoldDB" id="A0A0F9KHG4"/>
<name>A0A0F9KHG4_9ZZZZ</name>
<comment type="caution">
    <text evidence="1">The sequence shown here is derived from an EMBL/GenBank/DDBJ whole genome shotgun (WGS) entry which is preliminary data.</text>
</comment>